<evidence type="ECO:0008006" key="3">
    <source>
        <dbReference type="Google" id="ProtNLM"/>
    </source>
</evidence>
<sequence>MINKVKSKTCTTGLQRKEKSFAAARFVSAMFLSLTSSEAPAKI</sequence>
<dbReference type="Proteomes" id="UP000006462">
    <property type="component" value="Unassembled WGS sequence"/>
</dbReference>
<keyword evidence="2" id="KW-1185">Reference proteome</keyword>
<gene>
    <name evidence="1" type="ORF">HMPREF7215_1442</name>
</gene>
<organism evidence="1 2">
    <name type="scientific">Pyramidobacter piscolens W5455</name>
    <dbReference type="NCBI Taxonomy" id="352165"/>
    <lineage>
        <taxon>Bacteria</taxon>
        <taxon>Thermotogati</taxon>
        <taxon>Synergistota</taxon>
        <taxon>Synergistia</taxon>
        <taxon>Synergistales</taxon>
        <taxon>Dethiosulfovibrionaceae</taxon>
        <taxon>Pyramidobacter</taxon>
    </lineage>
</organism>
<name>A0ABM9ZXD6_9BACT</name>
<comment type="caution">
    <text evidence="1">The sequence shown here is derived from an EMBL/GenBank/DDBJ whole genome shotgun (WGS) entry which is preliminary data.</text>
</comment>
<proteinExistence type="predicted"/>
<evidence type="ECO:0000313" key="1">
    <source>
        <dbReference type="EMBL" id="EFB91584.1"/>
    </source>
</evidence>
<dbReference type="EMBL" id="ADFP01000029">
    <property type="protein sequence ID" value="EFB91584.1"/>
    <property type="molecule type" value="Genomic_DNA"/>
</dbReference>
<reference evidence="1 2" key="1">
    <citation type="submission" date="2009-12" db="EMBL/GenBank/DDBJ databases">
        <authorList>
            <person name="Shrivastava S."/>
            <person name="Madupu R."/>
            <person name="Durkin A.S."/>
            <person name="Torralba M."/>
            <person name="Methe B."/>
            <person name="Sutton G.G."/>
            <person name="Strausberg R.L."/>
            <person name="Nelson K.E."/>
        </authorList>
    </citation>
    <scope>NUCLEOTIDE SEQUENCE [LARGE SCALE GENOMIC DNA]</scope>
    <source>
        <strain evidence="1 2">W5455</strain>
    </source>
</reference>
<evidence type="ECO:0000313" key="2">
    <source>
        <dbReference type="Proteomes" id="UP000006462"/>
    </source>
</evidence>
<protein>
    <recommendedName>
        <fullName evidence="3">ESPR domain-containing protein</fullName>
    </recommendedName>
</protein>
<accession>A0ABM9ZXD6</accession>